<evidence type="ECO:0000313" key="6">
    <source>
        <dbReference type="Proteomes" id="UP000042527"/>
    </source>
</evidence>
<reference evidence="4" key="2">
    <citation type="submission" date="2015-01" db="EMBL/GenBank/DDBJ databases">
        <authorList>
            <person name="Xiang T."/>
            <person name="Song Y."/>
            <person name="Huang L."/>
            <person name="Wang B."/>
            <person name="Wu P."/>
        </authorList>
    </citation>
    <scope>NUCLEOTIDE SEQUENCE [LARGE SCALE GENOMIC DNA]</scope>
    <source>
        <strain evidence="4">V1</strain>
    </source>
</reference>
<gene>
    <name evidence="5" type="ORF">FUT82_02840</name>
    <name evidence="4" type="ORF">TPHV1_80071</name>
</gene>
<reference evidence="5 7" key="3">
    <citation type="submission" date="2019-08" db="EMBL/GenBank/DDBJ databases">
        <authorList>
            <person name="Kuhnert P."/>
        </authorList>
    </citation>
    <scope>NUCLEOTIDE SEQUENCE [LARGE SCALE GENOMIC DNA]</scope>
    <source>
        <strain evidence="5 7">B36.5</strain>
    </source>
</reference>
<dbReference type="GO" id="GO:0043093">
    <property type="term" value="P:FtsZ-dependent cytokinesis"/>
    <property type="evidence" value="ECO:0007669"/>
    <property type="project" value="InterPro"/>
</dbReference>
<evidence type="ECO:0000256" key="3">
    <source>
        <dbReference type="SAM" id="MobiDB-lite"/>
    </source>
</evidence>
<dbReference type="EMBL" id="CDNC01000050">
    <property type="protein sequence ID" value="CEM63318.1"/>
    <property type="molecule type" value="Genomic_DNA"/>
</dbReference>
<evidence type="ECO:0000313" key="7">
    <source>
        <dbReference type="Proteomes" id="UP000323594"/>
    </source>
</evidence>
<keyword evidence="6" id="KW-1185">Reference proteome</keyword>
<dbReference type="EMBL" id="CP042817">
    <property type="protein sequence ID" value="QEJ97024.1"/>
    <property type="molecule type" value="Genomic_DNA"/>
</dbReference>
<dbReference type="Proteomes" id="UP000042527">
    <property type="component" value="Unassembled WGS sequence"/>
</dbReference>
<protein>
    <recommendedName>
        <fullName evidence="8">Cell division protein ZapB</fullName>
    </recommendedName>
</protein>
<name>A0A0B7GXT1_TREPH</name>
<dbReference type="GO" id="GO:0005737">
    <property type="term" value="C:cytoplasm"/>
    <property type="evidence" value="ECO:0007669"/>
    <property type="project" value="InterPro"/>
</dbReference>
<evidence type="ECO:0000313" key="5">
    <source>
        <dbReference type="EMBL" id="QEJ97024.1"/>
    </source>
</evidence>
<reference evidence="6" key="1">
    <citation type="submission" date="2015-01" db="EMBL/GenBank/DDBJ databases">
        <authorList>
            <person name="Manzoor Shahid"/>
            <person name="Zubair Saima"/>
        </authorList>
    </citation>
    <scope>NUCLEOTIDE SEQUENCE [LARGE SCALE GENOMIC DNA]</scope>
    <source>
        <strain evidence="6">V1</strain>
    </source>
</reference>
<feature type="region of interest" description="Disordered" evidence="3">
    <location>
        <begin position="78"/>
        <end position="124"/>
    </location>
</feature>
<accession>A0A0B7GXT1</accession>
<dbReference type="GeneID" id="89846127"/>
<evidence type="ECO:0000313" key="4">
    <source>
        <dbReference type="EMBL" id="CEM63318.1"/>
    </source>
</evidence>
<dbReference type="InterPro" id="IPR009252">
    <property type="entry name" value="Cell_div_ZapB"/>
</dbReference>
<dbReference type="RefSeq" id="WP_024752690.1">
    <property type="nucleotide sequence ID" value="NZ_CDNC01000050.1"/>
</dbReference>
<proteinExistence type="predicted"/>
<dbReference type="Proteomes" id="UP000323594">
    <property type="component" value="Chromosome"/>
</dbReference>
<feature type="compositionally biased region" description="Polar residues" evidence="3">
    <location>
        <begin position="78"/>
        <end position="89"/>
    </location>
</feature>
<dbReference type="GO" id="GO:0090529">
    <property type="term" value="P:cell septum assembly"/>
    <property type="evidence" value="ECO:0007669"/>
    <property type="project" value="InterPro"/>
</dbReference>
<evidence type="ECO:0000256" key="1">
    <source>
        <dbReference type="ARBA" id="ARBA00023054"/>
    </source>
</evidence>
<dbReference type="AlphaFoldDB" id="A0A0B7GXT1"/>
<feature type="coiled-coil region" evidence="2">
    <location>
        <begin position="7"/>
        <end position="48"/>
    </location>
</feature>
<evidence type="ECO:0008006" key="8">
    <source>
        <dbReference type="Google" id="ProtNLM"/>
    </source>
</evidence>
<dbReference type="OrthoDB" id="363240at2"/>
<sequence length="124" mass="14146">MLNLDQIKQLEEKVTKAVFLINSLKEENNKLKLEIHEREKRITELENLVLSFKDDQSKIEEGIISALNHLSAFEDSMYSTHQEAEQAQASLPPDQPAQTSENQALADILNTPPTDPNKNQMEIF</sequence>
<organism evidence="4 6">
    <name type="scientific">Treponema phagedenis</name>
    <dbReference type="NCBI Taxonomy" id="162"/>
    <lineage>
        <taxon>Bacteria</taxon>
        <taxon>Pseudomonadati</taxon>
        <taxon>Spirochaetota</taxon>
        <taxon>Spirochaetia</taxon>
        <taxon>Spirochaetales</taxon>
        <taxon>Treponemataceae</taxon>
        <taxon>Treponema</taxon>
    </lineage>
</organism>
<dbReference type="Pfam" id="PF06005">
    <property type="entry name" value="ZapB"/>
    <property type="match status" value="1"/>
</dbReference>
<keyword evidence="1 2" id="KW-0175">Coiled coil</keyword>
<evidence type="ECO:0000256" key="2">
    <source>
        <dbReference type="SAM" id="Coils"/>
    </source>
</evidence>